<name>A0A822DJY5_9BILA</name>
<feature type="transmembrane region" description="Helical" evidence="1">
    <location>
        <begin position="42"/>
        <end position="63"/>
    </location>
</feature>
<evidence type="ECO:0000256" key="1">
    <source>
        <dbReference type="SAM" id="Phobius"/>
    </source>
</evidence>
<sequence>FMNPESVSSTTTSSTIPKTLEFRITSEQCDILQYQLTAVNFALNQLAFIVFLFVVYSIINSIYPIET</sequence>
<organism evidence="2 3">
    <name type="scientific">Rotaria socialis</name>
    <dbReference type="NCBI Taxonomy" id="392032"/>
    <lineage>
        <taxon>Eukaryota</taxon>
        <taxon>Metazoa</taxon>
        <taxon>Spiralia</taxon>
        <taxon>Gnathifera</taxon>
        <taxon>Rotifera</taxon>
        <taxon>Eurotatoria</taxon>
        <taxon>Bdelloidea</taxon>
        <taxon>Philodinida</taxon>
        <taxon>Philodinidae</taxon>
        <taxon>Rotaria</taxon>
    </lineage>
</organism>
<keyword evidence="1" id="KW-0472">Membrane</keyword>
<dbReference type="Proteomes" id="UP000663848">
    <property type="component" value="Unassembled WGS sequence"/>
</dbReference>
<proteinExistence type="predicted"/>
<reference evidence="2" key="1">
    <citation type="submission" date="2021-02" db="EMBL/GenBank/DDBJ databases">
        <authorList>
            <person name="Nowell W R."/>
        </authorList>
    </citation>
    <scope>NUCLEOTIDE SEQUENCE</scope>
</reference>
<dbReference type="AlphaFoldDB" id="A0A822DJY5"/>
<dbReference type="EMBL" id="CAJOBR010062391">
    <property type="protein sequence ID" value="CAF5075327.1"/>
    <property type="molecule type" value="Genomic_DNA"/>
</dbReference>
<evidence type="ECO:0000313" key="3">
    <source>
        <dbReference type="Proteomes" id="UP000663848"/>
    </source>
</evidence>
<accession>A0A822DJY5</accession>
<feature type="non-terminal residue" evidence="2">
    <location>
        <position position="1"/>
    </location>
</feature>
<evidence type="ECO:0000313" key="2">
    <source>
        <dbReference type="EMBL" id="CAF5075327.1"/>
    </source>
</evidence>
<keyword evidence="1" id="KW-0812">Transmembrane</keyword>
<gene>
    <name evidence="2" type="ORF">QYT958_LOCUS43552</name>
</gene>
<keyword evidence="1" id="KW-1133">Transmembrane helix</keyword>
<comment type="caution">
    <text evidence="2">The sequence shown here is derived from an EMBL/GenBank/DDBJ whole genome shotgun (WGS) entry which is preliminary data.</text>
</comment>
<protein>
    <submittedName>
        <fullName evidence="2">Uncharacterized protein</fullName>
    </submittedName>
</protein>